<dbReference type="Proteomes" id="UP000078387">
    <property type="component" value="Unassembled WGS sequence"/>
</dbReference>
<dbReference type="VEuPathDB" id="AmoebaDB:KM1_117130"/>
<keyword evidence="2" id="KW-0732">Signal</keyword>
<reference evidence="3 4" key="1">
    <citation type="submission" date="2016-05" db="EMBL/GenBank/DDBJ databases">
        <title>First whole genome sequencing of Entamoeba histolytica HM1:IMSS-clone-6.</title>
        <authorList>
            <person name="Mukherjee Avik.K."/>
            <person name="Izumyama S."/>
            <person name="Nakada-Tsukui K."/>
            <person name="Nozaki T."/>
        </authorList>
    </citation>
    <scope>NUCLEOTIDE SEQUENCE [LARGE SCALE GENOMIC DNA]</scope>
    <source>
        <strain evidence="3 4">HM1:IMSS clone 6</strain>
    </source>
</reference>
<keyword evidence="1" id="KW-1133">Transmembrane helix</keyword>
<keyword evidence="3" id="KW-0430">Lectin</keyword>
<evidence type="ECO:0000256" key="1">
    <source>
        <dbReference type="SAM" id="Phobius"/>
    </source>
</evidence>
<evidence type="ECO:0000313" key="4">
    <source>
        <dbReference type="Proteomes" id="UP000078387"/>
    </source>
</evidence>
<dbReference type="OMA" id="TERCDRN"/>
<gene>
    <name evidence="3" type="ORF">CL6EHI_133900</name>
</gene>
<dbReference type="VEuPathDB" id="AmoebaDB:KM1_117340"/>
<proteinExistence type="predicted"/>
<organism evidence="3 4">
    <name type="scientific">Entamoeba histolytica</name>
    <dbReference type="NCBI Taxonomy" id="5759"/>
    <lineage>
        <taxon>Eukaryota</taxon>
        <taxon>Amoebozoa</taxon>
        <taxon>Evosea</taxon>
        <taxon>Archamoebae</taxon>
        <taxon>Mastigamoebida</taxon>
        <taxon>Entamoebidae</taxon>
        <taxon>Entamoeba</taxon>
    </lineage>
</organism>
<feature type="chain" id="PRO_5023807546" evidence="2">
    <location>
        <begin position="16"/>
        <end position="1293"/>
    </location>
</feature>
<comment type="caution">
    <text evidence="3">The sequence shown here is derived from an EMBL/GenBank/DDBJ whole genome shotgun (WGS) entry which is preliminary data.</text>
</comment>
<evidence type="ECO:0000256" key="2">
    <source>
        <dbReference type="SAM" id="SignalP"/>
    </source>
</evidence>
<dbReference type="VEuPathDB" id="AmoebaDB:EHI7A_034930"/>
<evidence type="ECO:0000313" key="3">
    <source>
        <dbReference type="EMBL" id="GAT95123.1"/>
    </source>
</evidence>
<dbReference type="VEuPathDB" id="AmoebaDB:EHI5A_097310"/>
<dbReference type="VEuPathDB" id="AmoebaDB:EHI_133900"/>
<dbReference type="VEuPathDB" id="AmoebaDB:EHI5A_267920"/>
<feature type="transmembrane region" description="Helical" evidence="1">
    <location>
        <begin position="1227"/>
        <end position="1255"/>
    </location>
</feature>
<name>A0A5K1V2Z2_ENTHI</name>
<dbReference type="VEuPathDB" id="AmoebaDB:KM1_117020"/>
<dbReference type="GO" id="GO:0030246">
    <property type="term" value="F:carbohydrate binding"/>
    <property type="evidence" value="ECO:0007669"/>
    <property type="project" value="UniProtKB-KW"/>
</dbReference>
<keyword evidence="1" id="KW-0472">Membrane</keyword>
<dbReference type="VEuPathDB" id="AmoebaDB:EHI8A_064380"/>
<dbReference type="EMBL" id="BDEQ01000001">
    <property type="protein sequence ID" value="GAT95123.1"/>
    <property type="molecule type" value="Genomic_DNA"/>
</dbReference>
<keyword evidence="1" id="KW-0812">Transmembrane</keyword>
<dbReference type="VEuPathDB" id="AmoebaDB:KM1_116600"/>
<dbReference type="VEuPathDB" id="AmoebaDB:EHI5A_223980"/>
<accession>A0A5K1V2Z2</accession>
<dbReference type="VEuPathDB" id="AmoebaDB:KM1_116910"/>
<protein>
    <submittedName>
        <fullName evidence="3">Galactose-inhibitable lectin 170 kDa subunit putative</fullName>
    </submittedName>
</protein>
<feature type="signal peptide" evidence="2">
    <location>
        <begin position="1"/>
        <end position="15"/>
    </location>
</feature>
<sequence length="1293" mass="145253">MKLLLLNILLLCCLADKLNEFSADIDYYDLGIMSRGKNAGSWYHSYEHQYDVFYYLAMQPWRHFVWTTCTTTDGNKECYKYTINEDHNVKVEDINKTDIKQDFCQKEYAYPIEKYEVDWDNVPVDEQRIESVDINGKTCFKYAAKRPLAYVYLNTKMTYATKTEAYDVCRMDFIGGRSITFRSFNTENKAFIDQYNTNTTSKCLLKVYDNNVNTHLAIIFGITDSTVIKSLQENLSLLSQLKTVKGVTLYYLKDDTYFTVNITLDQLKYDTLVKYTAGTGQVDPLINIAKNDLATKVADKSKDKNANDKIKRGTMIVLMDTALGSEFNAETEFDRKNISVHTVVLNRNKDPKITRSALRLVSLGPHYHEFTGNDEVNATITALFKGIRANLTERCDRDKCSGFCDAMNRCTCPMCCENDCFYTSCDVETGSCIPWPKAKPKAKKECPATCVGSYECKDLEGCVVTKYNDTCQPKVKCMVPYCDNDKNLTEVCKQKANCEADQKPSSDGYCWSYTCDQTTGFCKKDKRGKEMCTGKTNNCQEYVCDSEQRCSVRDKVCVKTSPYIEMSCYVAKCNLNTGMCENRLSCDTYSSCGGDSTGSVCKCDSTTGNKCQCNKVKNGNYCNSKNHEICDYTGTTPQCKVSNCTEDLVRDGCLIKRCNETSKTTYWENVDCSNTKIEFAKDDKSETMCKQYYSTTCLNGKCVVQAVGDVSNVGCGYCSMGTDNIITYHDDCNSRKSQCGNFNGKCIKGNDNSYSCVFEKDKTSSKSDNDICAECSSLTCPADTTYRTYTYDSKTGTCKATVQPTPACSVCESGKFVEKCKDQKLERKVTLEDGKEYKYNIPKDCVNEQCIPRTYIDCLGNDDNFKSIYNFYLPCQAYVTATYHYSSLFNLTSYKLHLPQSEEFMKEADKEAYCTYEITTRECKTCSLIETREKVQEVDLCAEETKNGGVPFKCKNNNCIIDPNFDCQPIECKIQEIVITEKDGIKTTTCKNTTKTTCDTNNKRIEDARKAFIEGKEGIEQVECASTVCQNDNSCPIITDVEKCNQNTEVDYGCKAMTGECDGTTYLCKFVQLTDDPSLDSEHFRTKSGVELNNACLKYKCVESKGSDGKITHKWEIDTERSNANPKPRNPCETATCNQTTGETIYTKKTCTVSEEFPTITPNQGRCFYCQCSYLDGSSVLTMYGETDKEYYDLDACGNCRVWNQTDRTQQLNNHTECILAGEINNVGAIAAATTVAVVVVAVVVALIVVSIGLFKTYQLVSSAMKNAITITNENAEYVGADNEATNAATFNG</sequence>